<dbReference type="PANTHER" id="PTHR36570">
    <property type="entry name" value="DISULFIDE BOND FORMATION PROTEIN B"/>
    <property type="match status" value="1"/>
</dbReference>
<evidence type="ECO:0000313" key="18">
    <source>
        <dbReference type="Proteomes" id="UP000295341"/>
    </source>
</evidence>
<dbReference type="SUPFAM" id="SSF158442">
    <property type="entry name" value="DsbB-like"/>
    <property type="match status" value="1"/>
</dbReference>
<gene>
    <name evidence="14" type="primary">dsbB</name>
    <name evidence="17" type="ORF">DFR24_1399</name>
</gene>
<evidence type="ECO:0000256" key="16">
    <source>
        <dbReference type="SAM" id="Phobius"/>
    </source>
</evidence>
<comment type="caution">
    <text evidence="17">The sequence shown here is derived from an EMBL/GenBank/DDBJ whole genome shotgun (WGS) entry which is preliminary data.</text>
</comment>
<feature type="transmembrane region" description="Helical" evidence="16">
    <location>
        <begin position="70"/>
        <end position="88"/>
    </location>
</feature>
<keyword evidence="11 14" id="KW-1015">Disulfide bond</keyword>
<dbReference type="GO" id="GO:0009055">
    <property type="term" value="F:electron transfer activity"/>
    <property type="evidence" value="ECO:0007669"/>
    <property type="project" value="UniProtKB-UniRule"/>
</dbReference>
<dbReference type="GO" id="GO:0005886">
    <property type="term" value="C:plasma membrane"/>
    <property type="evidence" value="ECO:0007669"/>
    <property type="project" value="UniProtKB-SubCell"/>
</dbReference>
<evidence type="ECO:0000256" key="7">
    <source>
        <dbReference type="ARBA" id="ARBA00022982"/>
    </source>
</evidence>
<evidence type="ECO:0000256" key="10">
    <source>
        <dbReference type="ARBA" id="ARBA00023136"/>
    </source>
</evidence>
<evidence type="ECO:0000256" key="9">
    <source>
        <dbReference type="ARBA" id="ARBA00023002"/>
    </source>
</evidence>
<dbReference type="InterPro" id="IPR050183">
    <property type="entry name" value="DsbB"/>
</dbReference>
<evidence type="ECO:0000256" key="13">
    <source>
        <dbReference type="ARBA" id="ARBA00023284"/>
    </source>
</evidence>
<keyword evidence="12 14" id="KW-0143">Chaperone</keyword>
<organism evidence="17 18">
    <name type="scientific">Panacagrimonas perspica</name>
    <dbReference type="NCBI Taxonomy" id="381431"/>
    <lineage>
        <taxon>Bacteria</taxon>
        <taxon>Pseudomonadati</taxon>
        <taxon>Pseudomonadota</taxon>
        <taxon>Gammaproteobacteria</taxon>
        <taxon>Nevskiales</taxon>
        <taxon>Nevskiaceae</taxon>
        <taxon>Panacagrimonas</taxon>
    </lineage>
</organism>
<reference evidence="17 18" key="1">
    <citation type="submission" date="2019-03" db="EMBL/GenBank/DDBJ databases">
        <title>Genomic Encyclopedia of Type Strains, Phase IV (KMG-IV): sequencing the most valuable type-strain genomes for metagenomic binning, comparative biology and taxonomic classification.</title>
        <authorList>
            <person name="Goeker M."/>
        </authorList>
    </citation>
    <scope>NUCLEOTIDE SEQUENCE [LARGE SCALE GENOMIC DNA]</scope>
    <source>
        <strain evidence="17 18">DSM 26377</strain>
    </source>
</reference>
<feature type="transmembrane region" description="Helical" evidence="16">
    <location>
        <begin position="97"/>
        <end position="119"/>
    </location>
</feature>
<dbReference type="Proteomes" id="UP000295341">
    <property type="component" value="Unassembled WGS sequence"/>
</dbReference>
<keyword evidence="4 14" id="KW-1003">Cell membrane</keyword>
<evidence type="ECO:0000256" key="4">
    <source>
        <dbReference type="ARBA" id="ARBA00022475"/>
    </source>
</evidence>
<feature type="topological domain" description="Cytoplasmic" evidence="14">
    <location>
        <begin position="1"/>
        <end position="39"/>
    </location>
</feature>
<dbReference type="EMBL" id="SOBT01000008">
    <property type="protein sequence ID" value="TDU32011.1"/>
    <property type="molecule type" value="Genomic_DNA"/>
</dbReference>
<proteinExistence type="inferred from homology"/>
<feature type="topological domain" description="Cytoplasmic" evidence="14">
    <location>
        <begin position="92"/>
        <end position="97"/>
    </location>
</feature>
<evidence type="ECO:0000256" key="8">
    <source>
        <dbReference type="ARBA" id="ARBA00022989"/>
    </source>
</evidence>
<feature type="compositionally biased region" description="Gly residues" evidence="15">
    <location>
        <begin position="1"/>
        <end position="10"/>
    </location>
</feature>
<comment type="similarity">
    <text evidence="2 14">Belongs to the DsbB family.</text>
</comment>
<keyword evidence="18" id="KW-1185">Reference proteome</keyword>
<keyword evidence="3 14" id="KW-0813">Transport</keyword>
<dbReference type="AlphaFoldDB" id="A0A4R7PEJ4"/>
<dbReference type="PANTHER" id="PTHR36570:SF3">
    <property type="entry name" value="DISULFIDE BOND FORMATION PROTEIN B"/>
    <property type="match status" value="1"/>
</dbReference>
<feature type="transmembrane region" description="Helical" evidence="16">
    <location>
        <begin position="172"/>
        <end position="195"/>
    </location>
</feature>
<evidence type="ECO:0000256" key="3">
    <source>
        <dbReference type="ARBA" id="ARBA00022448"/>
    </source>
</evidence>
<feature type="transmembrane region" description="Helical" evidence="16">
    <location>
        <begin position="39"/>
        <end position="58"/>
    </location>
</feature>
<feature type="disulfide bond" description="Redox-active" evidence="14">
    <location>
        <begin position="66"/>
        <end position="69"/>
    </location>
</feature>
<feature type="topological domain" description="Periplasmic" evidence="14">
    <location>
        <begin position="57"/>
        <end position="74"/>
    </location>
</feature>
<evidence type="ECO:0000256" key="6">
    <source>
        <dbReference type="ARBA" id="ARBA00022692"/>
    </source>
</evidence>
<protein>
    <recommendedName>
        <fullName evidence="14">Disulfide bond formation protein B</fullName>
    </recommendedName>
    <alternativeName>
        <fullName evidence="14">Disulfide oxidoreductase</fullName>
    </alternativeName>
</protein>
<dbReference type="HAMAP" id="MF_00286">
    <property type="entry name" value="DsbB"/>
    <property type="match status" value="1"/>
</dbReference>
<evidence type="ECO:0000256" key="15">
    <source>
        <dbReference type="SAM" id="MobiDB-lite"/>
    </source>
</evidence>
<evidence type="ECO:0000256" key="11">
    <source>
        <dbReference type="ARBA" id="ARBA00023157"/>
    </source>
</evidence>
<dbReference type="Pfam" id="PF02600">
    <property type="entry name" value="DsbB"/>
    <property type="match status" value="1"/>
</dbReference>
<comment type="caution">
    <text evidence="14">Lacks conserved residue(s) required for the propagation of feature annotation.</text>
</comment>
<sequence length="206" mass="21858">MPERGPGGPGRFPSARGLRDNHGPNSLPTLAAMLSYRSLCLLGFLGCVGGLAFALYLQHFKGFEPCPMCIFQRVAMAGAGLFFLIGALHNPKGGGRWAYAVLADLCAIAGVIIAARHVWLQGLPADQVPACGPTLDYLLGMLPVMEVVQMVLKGDGNCAKIDAQWLGLSLPMWTMITFIGLSFWAMLAAALPTIAERRAAASATRS</sequence>
<evidence type="ECO:0000313" key="17">
    <source>
        <dbReference type="EMBL" id="TDU32011.1"/>
    </source>
</evidence>
<evidence type="ECO:0000256" key="5">
    <source>
        <dbReference type="ARBA" id="ARBA00022519"/>
    </source>
</evidence>
<keyword evidence="8 14" id="KW-1133">Transmembrane helix</keyword>
<evidence type="ECO:0000256" key="12">
    <source>
        <dbReference type="ARBA" id="ARBA00023186"/>
    </source>
</evidence>
<evidence type="ECO:0000256" key="14">
    <source>
        <dbReference type="HAMAP-Rule" id="MF_00286"/>
    </source>
</evidence>
<keyword evidence="9 14" id="KW-0560">Oxidoreductase</keyword>
<dbReference type="GO" id="GO:0015035">
    <property type="term" value="F:protein-disulfide reductase activity"/>
    <property type="evidence" value="ECO:0007669"/>
    <property type="project" value="UniProtKB-UniRule"/>
</dbReference>
<name>A0A4R7PEJ4_9GAMM</name>
<comment type="function">
    <text evidence="14">Required for disulfide bond formation in some periplasmic proteins. Acts by oxidizing the DsbA protein.</text>
</comment>
<keyword evidence="7 14" id="KW-0249">Electron transport</keyword>
<accession>A0A4R7PEJ4</accession>
<keyword evidence="5" id="KW-0997">Cell inner membrane</keyword>
<dbReference type="NCBIfam" id="NF003354">
    <property type="entry name" value="PRK04388.1"/>
    <property type="match status" value="1"/>
</dbReference>
<dbReference type="Gene3D" id="1.20.1550.10">
    <property type="entry name" value="DsbB-like"/>
    <property type="match status" value="1"/>
</dbReference>
<dbReference type="InterPro" id="IPR003752">
    <property type="entry name" value="DiS_bond_form_DsbB/BdbC"/>
</dbReference>
<dbReference type="InterPro" id="IPR022920">
    <property type="entry name" value="Disulphide_bond_form_DsbB"/>
</dbReference>
<feature type="region of interest" description="Disordered" evidence="15">
    <location>
        <begin position="1"/>
        <end position="21"/>
    </location>
</feature>
<keyword evidence="13 14" id="KW-0676">Redox-active center</keyword>
<keyword evidence="6 14" id="KW-0812">Transmembrane</keyword>
<keyword evidence="10 14" id="KW-0472">Membrane</keyword>
<dbReference type="GO" id="GO:0006457">
    <property type="term" value="P:protein folding"/>
    <property type="evidence" value="ECO:0007669"/>
    <property type="project" value="InterPro"/>
</dbReference>
<dbReference type="InterPro" id="IPR023380">
    <property type="entry name" value="DsbB-like_sf"/>
</dbReference>
<evidence type="ECO:0000256" key="1">
    <source>
        <dbReference type="ARBA" id="ARBA00004429"/>
    </source>
</evidence>
<comment type="subcellular location">
    <subcellularLocation>
        <location evidence="1">Cell inner membrane</location>
        <topology evidence="1">Multi-pass membrane protein</topology>
    </subcellularLocation>
    <subcellularLocation>
        <location evidence="14">Cell membrane</location>
        <topology evidence="14">Multi-pass membrane protein</topology>
    </subcellularLocation>
</comment>
<feature type="topological domain" description="Cytoplasmic" evidence="14">
    <location>
        <begin position="192"/>
        <end position="206"/>
    </location>
</feature>
<evidence type="ECO:0000256" key="2">
    <source>
        <dbReference type="ARBA" id="ARBA00008823"/>
    </source>
</evidence>